<name>A0A120KLI0_ACTRD</name>
<reference evidence="3" key="1">
    <citation type="submission" date="2016-02" db="EMBL/GenBank/DDBJ databases">
        <authorList>
            <person name="Holder M.E."/>
            <person name="Ajami N.J."/>
            <person name="Petrosino J.F."/>
        </authorList>
    </citation>
    <scope>NUCLEOTIDE SEQUENCE [LARGE SCALE GENOMIC DNA]</scope>
    <source>
        <strain evidence="3">CCUG 36733</strain>
    </source>
</reference>
<dbReference type="Proteomes" id="UP000065220">
    <property type="component" value="Chromosome"/>
</dbReference>
<organism evidence="2 3">
    <name type="scientific">Actinomyces radicidentis</name>
    <dbReference type="NCBI Taxonomy" id="111015"/>
    <lineage>
        <taxon>Bacteria</taxon>
        <taxon>Bacillati</taxon>
        <taxon>Actinomycetota</taxon>
        <taxon>Actinomycetes</taxon>
        <taxon>Actinomycetales</taxon>
        <taxon>Actinomycetaceae</taxon>
        <taxon>Actinomyces</taxon>
    </lineage>
</organism>
<protein>
    <recommendedName>
        <fullName evidence="4">DUF3017 domain-containing protein</fullName>
    </recommendedName>
</protein>
<evidence type="ECO:0000313" key="2">
    <source>
        <dbReference type="EMBL" id="AMD88336.1"/>
    </source>
</evidence>
<feature type="transmembrane region" description="Helical" evidence="1">
    <location>
        <begin position="41"/>
        <end position="59"/>
    </location>
</feature>
<evidence type="ECO:0008006" key="4">
    <source>
        <dbReference type="Google" id="ProtNLM"/>
    </source>
</evidence>
<evidence type="ECO:0000256" key="1">
    <source>
        <dbReference type="SAM" id="Phobius"/>
    </source>
</evidence>
<feature type="transmembrane region" description="Helical" evidence="1">
    <location>
        <begin position="71"/>
        <end position="92"/>
    </location>
</feature>
<feature type="transmembrane region" description="Helical" evidence="1">
    <location>
        <begin position="16"/>
        <end position="35"/>
    </location>
</feature>
<keyword evidence="3" id="KW-1185">Reference proteome</keyword>
<keyword evidence="1" id="KW-0472">Membrane</keyword>
<gene>
    <name evidence="2" type="ORF">AXF14_00905</name>
</gene>
<dbReference type="STRING" id="111015.AXF14_00905"/>
<dbReference type="KEGG" id="ard:AXF14_00905"/>
<dbReference type="EMBL" id="CP014228">
    <property type="protein sequence ID" value="AMD88336.1"/>
    <property type="molecule type" value="Genomic_DNA"/>
</dbReference>
<dbReference type="AlphaFoldDB" id="A0A120KLI0"/>
<evidence type="ECO:0000313" key="3">
    <source>
        <dbReference type="Proteomes" id="UP000065220"/>
    </source>
</evidence>
<accession>A0A120KLI0</accession>
<proteinExistence type="predicted"/>
<keyword evidence="1" id="KW-1133">Transmembrane helix</keyword>
<keyword evidence="1" id="KW-0812">Transmembrane</keyword>
<sequence length="96" mass="10119">MRALDKPEEHKEPYRTIAVVAVAAGLLLVPALALLGHNRLAVLWLAAGVGLLALIRLRRPDGTWTAARGRAFDVVAGLLIAAGLVALSYYAVLPAV</sequence>